<evidence type="ECO:0000313" key="2">
    <source>
        <dbReference type="Proteomes" id="UP000770661"/>
    </source>
</evidence>
<gene>
    <name evidence="1" type="ORF">GWK47_042043</name>
</gene>
<keyword evidence="2" id="KW-1185">Reference proteome</keyword>
<proteinExistence type="predicted"/>
<name>A0A8J5CWJ0_CHIOP</name>
<sequence length="176" mass="19083">MGVTCRRAEREGPDYHYARVGPLDDSTDITEVRRDFRSFDGGEVVEITWIPAHNLPRYTTGRWLRLKVSGTLPTKVSISQLVYWARPYLLPLLRCSGCHRIGHSSTPAGLRCDAPGAAGLTHAGETTSPAPALSLFPVAGDHMGPGLRTALSTAGLSSSMLTWRGRGRPCTPLTRS</sequence>
<protein>
    <submittedName>
        <fullName evidence="1">Uncharacterized protein</fullName>
    </submittedName>
</protein>
<comment type="caution">
    <text evidence="1">The sequence shown here is derived from an EMBL/GenBank/DDBJ whole genome shotgun (WGS) entry which is preliminary data.</text>
</comment>
<dbReference type="EMBL" id="JACEEZ010007777">
    <property type="protein sequence ID" value="KAG0723739.1"/>
    <property type="molecule type" value="Genomic_DNA"/>
</dbReference>
<evidence type="ECO:0000313" key="1">
    <source>
        <dbReference type="EMBL" id="KAG0723739.1"/>
    </source>
</evidence>
<organism evidence="1 2">
    <name type="scientific">Chionoecetes opilio</name>
    <name type="common">Atlantic snow crab</name>
    <name type="synonym">Cancer opilio</name>
    <dbReference type="NCBI Taxonomy" id="41210"/>
    <lineage>
        <taxon>Eukaryota</taxon>
        <taxon>Metazoa</taxon>
        <taxon>Ecdysozoa</taxon>
        <taxon>Arthropoda</taxon>
        <taxon>Crustacea</taxon>
        <taxon>Multicrustacea</taxon>
        <taxon>Malacostraca</taxon>
        <taxon>Eumalacostraca</taxon>
        <taxon>Eucarida</taxon>
        <taxon>Decapoda</taxon>
        <taxon>Pleocyemata</taxon>
        <taxon>Brachyura</taxon>
        <taxon>Eubrachyura</taxon>
        <taxon>Majoidea</taxon>
        <taxon>Majidae</taxon>
        <taxon>Chionoecetes</taxon>
    </lineage>
</organism>
<dbReference type="OrthoDB" id="7487068at2759"/>
<accession>A0A8J5CWJ0</accession>
<dbReference type="AlphaFoldDB" id="A0A8J5CWJ0"/>
<reference evidence="1" key="1">
    <citation type="submission" date="2020-07" db="EMBL/GenBank/DDBJ databases">
        <title>The High-quality genome of the commercially important snow crab, Chionoecetes opilio.</title>
        <authorList>
            <person name="Jeong J.-H."/>
            <person name="Ryu S."/>
        </authorList>
    </citation>
    <scope>NUCLEOTIDE SEQUENCE</scope>
    <source>
        <strain evidence="1">MADBK_172401_WGS</strain>
        <tissue evidence="1">Digestive gland</tissue>
    </source>
</reference>
<dbReference type="Proteomes" id="UP000770661">
    <property type="component" value="Unassembled WGS sequence"/>
</dbReference>